<dbReference type="Proteomes" id="UP000188273">
    <property type="component" value="Chromosome"/>
</dbReference>
<feature type="transmembrane region" description="Helical" evidence="7">
    <location>
        <begin position="620"/>
        <end position="639"/>
    </location>
</feature>
<comment type="subcellular location">
    <subcellularLocation>
        <location evidence="1">Membrane</location>
        <topology evidence="1">Multi-pass membrane protein</topology>
    </subcellularLocation>
</comment>
<keyword evidence="9" id="KW-1185">Reference proteome</keyword>
<feature type="transmembrane region" description="Helical" evidence="7">
    <location>
        <begin position="327"/>
        <end position="353"/>
    </location>
</feature>
<dbReference type="Pfam" id="PF00474">
    <property type="entry name" value="SSF"/>
    <property type="match status" value="1"/>
</dbReference>
<feature type="transmembrane region" description="Helical" evidence="7">
    <location>
        <begin position="385"/>
        <end position="405"/>
    </location>
</feature>
<feature type="transmembrane region" description="Helical" evidence="7">
    <location>
        <begin position="20"/>
        <end position="39"/>
    </location>
</feature>
<dbReference type="Gene3D" id="1.20.1730.10">
    <property type="entry name" value="Sodium/glucose cotransporter"/>
    <property type="match status" value="1"/>
</dbReference>
<dbReference type="AlphaFoldDB" id="A0A1Q2HP08"/>
<dbReference type="PANTHER" id="PTHR11819">
    <property type="entry name" value="SOLUTE CARRIER FAMILY 5"/>
    <property type="match status" value="1"/>
</dbReference>
<dbReference type="EMBL" id="CP019633">
    <property type="protein sequence ID" value="AQQ08986.1"/>
    <property type="molecule type" value="Genomic_DNA"/>
</dbReference>
<feature type="transmembrane region" description="Helical" evidence="7">
    <location>
        <begin position="93"/>
        <end position="112"/>
    </location>
</feature>
<feature type="transmembrane region" description="Helical" evidence="7">
    <location>
        <begin position="446"/>
        <end position="464"/>
    </location>
</feature>
<dbReference type="CDD" id="cd10329">
    <property type="entry name" value="SLC5sbd_SGLT1-like"/>
    <property type="match status" value="1"/>
</dbReference>
<dbReference type="KEGG" id="pbu:L21SP3_00780"/>
<sequence length="640" mass="70294">MIDLSFLPLAITGGWHALDTSILVVFFAAMVGIIIWVLRQREETSQDYFLAGRKAKWLEIGSSIFSSNIGSEHLVGLAGAGFVSGMAMAHWEMHAWMILVLGWVFVPFYDRIKIFTMPEFLEHRFSSRTRTVLSMISLVSYILTKVAVTVYSGGVVFGTVFGIDSIEIMGRTVDFFWVSAIGLVVITGIYTILGGMKAIMYTSVLQTPVLLIGSVALLVLGLNAAGGWGNVVEACGDNIHLIRSHDDPEFPWTGVIFGSMIIGFWYWCTDQYVVQRVLSGKNQTQARRGAILAGYLKLLPVFIFLIPGMIAFTLFKQGKMDVESSDAAFATLVSHILPIGFRGVVVCGLLAALMSSLASLFNSSAALFVGDFYTKLKPDASEKHLVIVGRIATGAIVLLGILWIPVMKVFSNVLYEYLQAVQGLLAPAIASVFIMGVFWKRTTPAGGYWGLTIGFALGMFRLVLNVMYGAKNGVVIQAAKLKERVLSIAADSHIDMMAKLESLKQGIAEHLPNAGAEAQMQVQKAMEALKAGGDGTQASELLAKTETAVSQLFVQQHGLLYRIAAINWLHFCIILFLLCIAITVVVSLMTAAPTPQQQHYTYFSATKEEREETRRSWNKWDIIHSAIILGIVIAFYAYFW</sequence>
<comment type="similarity">
    <text evidence="2 6">Belongs to the sodium:solute symporter (SSF) (TC 2.A.21) family.</text>
</comment>
<evidence type="ECO:0000256" key="3">
    <source>
        <dbReference type="ARBA" id="ARBA00022692"/>
    </source>
</evidence>
<dbReference type="InterPro" id="IPR038377">
    <property type="entry name" value="Na/Glc_symporter_sf"/>
</dbReference>
<evidence type="ECO:0000256" key="6">
    <source>
        <dbReference type="RuleBase" id="RU362091"/>
    </source>
</evidence>
<feature type="transmembrane region" description="Helical" evidence="7">
    <location>
        <begin position="289"/>
        <end position="315"/>
    </location>
</feature>
<protein>
    <submittedName>
        <fullName evidence="8">Na(+)/glucose symporter</fullName>
    </submittedName>
</protein>
<dbReference type="GO" id="GO:0005886">
    <property type="term" value="C:plasma membrane"/>
    <property type="evidence" value="ECO:0007669"/>
    <property type="project" value="TreeGrafter"/>
</dbReference>
<feature type="transmembrane region" description="Helical" evidence="7">
    <location>
        <begin position="417"/>
        <end position="439"/>
    </location>
</feature>
<evidence type="ECO:0000256" key="4">
    <source>
        <dbReference type="ARBA" id="ARBA00022989"/>
    </source>
</evidence>
<keyword evidence="5 7" id="KW-0472">Membrane</keyword>
<keyword evidence="4 7" id="KW-1133">Transmembrane helix</keyword>
<feature type="transmembrane region" description="Helical" evidence="7">
    <location>
        <begin position="60"/>
        <end position="87"/>
    </location>
</feature>
<dbReference type="PANTHER" id="PTHR11819:SF195">
    <property type="entry name" value="SODIUM_GLUCOSE COTRANSPORTER 4"/>
    <property type="match status" value="1"/>
</dbReference>
<feature type="transmembrane region" description="Helical" evidence="7">
    <location>
        <begin position="132"/>
        <end position="163"/>
    </location>
</feature>
<evidence type="ECO:0000256" key="7">
    <source>
        <dbReference type="SAM" id="Phobius"/>
    </source>
</evidence>
<feature type="transmembrane region" description="Helical" evidence="7">
    <location>
        <begin position="175"/>
        <end position="196"/>
    </location>
</feature>
<keyword evidence="3 7" id="KW-0812">Transmembrane</keyword>
<name>A0A1Q2HP08_9BACT</name>
<dbReference type="STRING" id="1940790.L21SP3_00780"/>
<evidence type="ECO:0000256" key="5">
    <source>
        <dbReference type="ARBA" id="ARBA00023136"/>
    </source>
</evidence>
<dbReference type="NCBIfam" id="TIGR00813">
    <property type="entry name" value="sss"/>
    <property type="match status" value="1"/>
</dbReference>
<dbReference type="GO" id="GO:0005412">
    <property type="term" value="F:D-glucose:sodium symporter activity"/>
    <property type="evidence" value="ECO:0007669"/>
    <property type="project" value="TreeGrafter"/>
</dbReference>
<organism evidence="8 9">
    <name type="scientific">Sedimentisphaera cyanobacteriorum</name>
    <dbReference type="NCBI Taxonomy" id="1940790"/>
    <lineage>
        <taxon>Bacteria</taxon>
        <taxon>Pseudomonadati</taxon>
        <taxon>Planctomycetota</taxon>
        <taxon>Phycisphaerae</taxon>
        <taxon>Sedimentisphaerales</taxon>
        <taxon>Sedimentisphaeraceae</taxon>
        <taxon>Sedimentisphaera</taxon>
    </lineage>
</organism>
<accession>A0A1Q2HP08</accession>
<dbReference type="PROSITE" id="PS50283">
    <property type="entry name" value="NA_SOLUT_SYMP_3"/>
    <property type="match status" value="1"/>
</dbReference>
<dbReference type="InterPro" id="IPR001734">
    <property type="entry name" value="Na/solute_symporter"/>
</dbReference>
<evidence type="ECO:0000256" key="1">
    <source>
        <dbReference type="ARBA" id="ARBA00004141"/>
    </source>
</evidence>
<evidence type="ECO:0000313" key="8">
    <source>
        <dbReference type="EMBL" id="AQQ08986.1"/>
    </source>
</evidence>
<evidence type="ECO:0000313" key="9">
    <source>
        <dbReference type="Proteomes" id="UP000188273"/>
    </source>
</evidence>
<feature type="transmembrane region" description="Helical" evidence="7">
    <location>
        <begin position="250"/>
        <end position="268"/>
    </location>
</feature>
<feature type="transmembrane region" description="Helical" evidence="7">
    <location>
        <begin position="208"/>
        <end position="230"/>
    </location>
</feature>
<proteinExistence type="inferred from homology"/>
<feature type="transmembrane region" description="Helical" evidence="7">
    <location>
        <begin position="568"/>
        <end position="592"/>
    </location>
</feature>
<gene>
    <name evidence="8" type="primary">sglT_4</name>
    <name evidence="8" type="ORF">L21SP3_00780</name>
</gene>
<dbReference type="OrthoDB" id="9814523at2"/>
<reference evidence="9" key="1">
    <citation type="submission" date="2017-02" db="EMBL/GenBank/DDBJ databases">
        <title>Comparative genomics and description of representatives of a novel lineage of planctomycetes thriving in anoxic sediments.</title>
        <authorList>
            <person name="Spring S."/>
            <person name="Bunk B."/>
            <person name="Sproer C."/>
            <person name="Klenk H.-P."/>
        </authorList>
    </citation>
    <scope>NUCLEOTIDE SEQUENCE [LARGE SCALE GENOMIC DNA]</scope>
    <source>
        <strain evidence="9">L21-RPul-D3</strain>
    </source>
</reference>
<evidence type="ECO:0000256" key="2">
    <source>
        <dbReference type="ARBA" id="ARBA00006434"/>
    </source>
</evidence>